<dbReference type="Pfam" id="PF04800">
    <property type="entry name" value="NDUS4"/>
    <property type="match status" value="1"/>
</dbReference>
<keyword evidence="6 9" id="KW-0249">Electron transport</keyword>
<accession>A0A5C7HT15</accession>
<evidence type="ECO:0000256" key="5">
    <source>
        <dbReference type="ARBA" id="ARBA00022946"/>
    </source>
</evidence>
<evidence type="ECO:0000256" key="7">
    <source>
        <dbReference type="ARBA" id="ARBA00023128"/>
    </source>
</evidence>
<gene>
    <name evidence="10" type="ORF">EZV62_014507</name>
</gene>
<dbReference type="EMBL" id="VAHF01000006">
    <property type="protein sequence ID" value="TXG59934.1"/>
    <property type="molecule type" value="Genomic_DNA"/>
</dbReference>
<evidence type="ECO:0000256" key="6">
    <source>
        <dbReference type="ARBA" id="ARBA00022982"/>
    </source>
</evidence>
<evidence type="ECO:0000256" key="9">
    <source>
        <dbReference type="RuleBase" id="RU367010"/>
    </source>
</evidence>
<protein>
    <recommendedName>
        <fullName evidence="9">NADH dehydrogenase [ubiquinone] iron-sulfur protein 4, mitochondrial</fullName>
    </recommendedName>
</protein>
<keyword evidence="2 9" id="KW-0813">Transport</keyword>
<keyword evidence="5 9" id="KW-0809">Transit peptide</keyword>
<comment type="similarity">
    <text evidence="1 9">Belongs to the complex I NDUFS4 subunit family.</text>
</comment>
<dbReference type="PANTHER" id="PTHR12219:SF8">
    <property type="entry name" value="NADH DEHYDROGENASE [UBIQUINONE] IRON-SULFUR PROTEIN 4, MITOCHONDRIAL"/>
    <property type="match status" value="1"/>
</dbReference>
<dbReference type="GO" id="GO:0022900">
    <property type="term" value="P:electron transport chain"/>
    <property type="evidence" value="ECO:0007669"/>
    <property type="project" value="InterPro"/>
</dbReference>
<reference evidence="11" key="1">
    <citation type="journal article" date="2019" name="Gigascience">
        <title>De novo genome assembly of the endangered Acer yangbiense, a plant species with extremely small populations endemic to Yunnan Province, China.</title>
        <authorList>
            <person name="Yang J."/>
            <person name="Wariss H.M."/>
            <person name="Tao L."/>
            <person name="Zhang R."/>
            <person name="Yun Q."/>
            <person name="Hollingsworth P."/>
            <person name="Dao Z."/>
            <person name="Luo G."/>
            <person name="Guo H."/>
            <person name="Ma Y."/>
            <person name="Sun W."/>
        </authorList>
    </citation>
    <scope>NUCLEOTIDE SEQUENCE [LARGE SCALE GENOMIC DNA]</scope>
    <source>
        <strain evidence="11">cv. Malutang</strain>
    </source>
</reference>
<dbReference type="Gene3D" id="3.30.160.190">
    <property type="entry name" value="atu1810 like domain"/>
    <property type="match status" value="1"/>
</dbReference>
<evidence type="ECO:0000256" key="8">
    <source>
        <dbReference type="ARBA" id="ARBA00023136"/>
    </source>
</evidence>
<dbReference type="PANTHER" id="PTHR12219">
    <property type="entry name" value="NADH-UBIQUINONE OXIDOREDUCTASE"/>
    <property type="match status" value="1"/>
</dbReference>
<keyword evidence="7 9" id="KW-0496">Mitochondrion</keyword>
<evidence type="ECO:0000256" key="2">
    <source>
        <dbReference type="ARBA" id="ARBA00022448"/>
    </source>
</evidence>
<evidence type="ECO:0000256" key="4">
    <source>
        <dbReference type="ARBA" id="ARBA00022792"/>
    </source>
</evidence>
<dbReference type="Proteomes" id="UP000323000">
    <property type="component" value="Chromosome 6"/>
</dbReference>
<keyword evidence="8 9" id="KW-0472">Membrane</keyword>
<dbReference type="GO" id="GO:0005743">
    <property type="term" value="C:mitochondrial inner membrane"/>
    <property type="evidence" value="ECO:0007669"/>
    <property type="project" value="UniProtKB-SubCell"/>
</dbReference>
<evidence type="ECO:0000313" key="11">
    <source>
        <dbReference type="Proteomes" id="UP000323000"/>
    </source>
</evidence>
<evidence type="ECO:0000313" key="10">
    <source>
        <dbReference type="EMBL" id="TXG59934.1"/>
    </source>
</evidence>
<evidence type="ECO:0000256" key="3">
    <source>
        <dbReference type="ARBA" id="ARBA00022660"/>
    </source>
</evidence>
<keyword evidence="3 9" id="KW-0679">Respiratory chain</keyword>
<comment type="subcellular location">
    <subcellularLocation>
        <location evidence="9">Mitochondrion inner membrane</location>
        <topology evidence="9">Peripheral membrane protein</topology>
        <orientation evidence="9">Matrix side</orientation>
    </subcellularLocation>
</comment>
<comment type="function">
    <text evidence="9">Accessory subunit of the mitochondrial membrane respiratory chain NADH dehydrogenase (Complex I), that is believed not to be involved in catalysis. Complex I functions in the transfer of electrons from NADH to the respiratory chain. The immediate electron acceptor for the enzyme is believed to be ubiquinone.</text>
</comment>
<dbReference type="AlphaFoldDB" id="A0A5C7HT15"/>
<proteinExistence type="inferred from homology"/>
<name>A0A5C7HT15_9ROSI</name>
<keyword evidence="11" id="KW-1185">Reference proteome</keyword>
<organism evidence="10 11">
    <name type="scientific">Acer yangbiense</name>
    <dbReference type="NCBI Taxonomy" id="1000413"/>
    <lineage>
        <taxon>Eukaryota</taxon>
        <taxon>Viridiplantae</taxon>
        <taxon>Streptophyta</taxon>
        <taxon>Embryophyta</taxon>
        <taxon>Tracheophyta</taxon>
        <taxon>Spermatophyta</taxon>
        <taxon>Magnoliopsida</taxon>
        <taxon>eudicotyledons</taxon>
        <taxon>Gunneridae</taxon>
        <taxon>Pentapetalae</taxon>
        <taxon>rosids</taxon>
        <taxon>malvids</taxon>
        <taxon>Sapindales</taxon>
        <taxon>Sapindaceae</taxon>
        <taxon>Hippocastanoideae</taxon>
        <taxon>Acereae</taxon>
        <taxon>Acer</taxon>
    </lineage>
</organism>
<evidence type="ECO:0000256" key="1">
    <source>
        <dbReference type="ARBA" id="ARBA00005882"/>
    </source>
</evidence>
<dbReference type="InterPro" id="IPR006885">
    <property type="entry name" value="NADH_UbQ_FeS_4_mit-like"/>
</dbReference>
<dbReference type="OrthoDB" id="3089at2759"/>
<keyword evidence="4 9" id="KW-0999">Mitochondrion inner membrane</keyword>
<dbReference type="InterPro" id="IPR038532">
    <property type="entry name" value="NDUFS4-like_sf"/>
</dbReference>
<comment type="caution">
    <text evidence="10">The sequence shown here is derived from an EMBL/GenBank/DDBJ whole genome shotgun (WGS) entry which is preliminary data.</text>
</comment>
<sequence length="183" mass="20614">MAHSLQRIWSHGRAMRATVCPLSRPFSSDALVQLKPGEIGMVSGIPEEHLRRRVVIYSPARTATQQGSGKLGKWKINFMSTQKYVLSSELFLAYEVCEDYQLSRSAFGSVKWENPLMGWTSTGDPYANVGDAGFNFDCEAAAKEFAERHGWEYVVKKHHTPLLKVKSYAENFKWKGPPKTDGN</sequence>